<evidence type="ECO:0000313" key="4">
    <source>
        <dbReference type="Proteomes" id="UP001151760"/>
    </source>
</evidence>
<evidence type="ECO:0000259" key="2">
    <source>
        <dbReference type="Pfam" id="PF08625"/>
    </source>
</evidence>
<dbReference type="InterPro" id="IPR032675">
    <property type="entry name" value="LRR_dom_sf"/>
</dbReference>
<proteinExistence type="predicted"/>
<protein>
    <submittedName>
        <fullName evidence="3">Protein FAR1-related sequence 5</fullName>
    </submittedName>
</protein>
<evidence type="ECO:0000313" key="3">
    <source>
        <dbReference type="EMBL" id="GJT40801.1"/>
    </source>
</evidence>
<organism evidence="3 4">
    <name type="scientific">Tanacetum coccineum</name>
    <dbReference type="NCBI Taxonomy" id="301880"/>
    <lineage>
        <taxon>Eukaryota</taxon>
        <taxon>Viridiplantae</taxon>
        <taxon>Streptophyta</taxon>
        <taxon>Embryophyta</taxon>
        <taxon>Tracheophyta</taxon>
        <taxon>Spermatophyta</taxon>
        <taxon>Magnoliopsida</taxon>
        <taxon>eudicotyledons</taxon>
        <taxon>Gunneridae</taxon>
        <taxon>Pentapetalae</taxon>
        <taxon>asterids</taxon>
        <taxon>campanulids</taxon>
        <taxon>Asterales</taxon>
        <taxon>Asteraceae</taxon>
        <taxon>Asteroideae</taxon>
        <taxon>Anthemideae</taxon>
        <taxon>Anthemidinae</taxon>
        <taxon>Tanacetum</taxon>
    </lineage>
</organism>
<accession>A0ABQ5DR90</accession>
<dbReference type="Gene3D" id="3.80.10.10">
    <property type="entry name" value="Ribonuclease Inhibitor"/>
    <property type="match status" value="4"/>
</dbReference>
<reference evidence="3" key="1">
    <citation type="journal article" date="2022" name="Int. J. Mol. Sci.">
        <title>Draft Genome of Tanacetum Coccineum: Genomic Comparison of Closely Related Tanacetum-Family Plants.</title>
        <authorList>
            <person name="Yamashiro T."/>
            <person name="Shiraishi A."/>
            <person name="Nakayama K."/>
            <person name="Satake H."/>
        </authorList>
    </citation>
    <scope>NUCLEOTIDE SEQUENCE</scope>
</reference>
<dbReference type="PANTHER" id="PTHR47718">
    <property type="entry name" value="OS01G0519700 PROTEIN"/>
    <property type="match status" value="1"/>
</dbReference>
<gene>
    <name evidence="3" type="ORF">Tco_0940666</name>
</gene>
<feature type="domain" description="FAR1" evidence="1">
    <location>
        <begin position="532"/>
        <end position="625"/>
    </location>
</feature>
<dbReference type="Pfam" id="PF03101">
    <property type="entry name" value="FAR1"/>
    <property type="match status" value="1"/>
</dbReference>
<comment type="caution">
    <text evidence="3">The sequence shown here is derived from an EMBL/GenBank/DDBJ whole genome shotgun (WGS) entry which is preliminary data.</text>
</comment>
<dbReference type="Pfam" id="PF08625">
    <property type="entry name" value="Utp13"/>
    <property type="match status" value="1"/>
</dbReference>
<dbReference type="Proteomes" id="UP001151760">
    <property type="component" value="Unassembled WGS sequence"/>
</dbReference>
<dbReference type="InterPro" id="IPR001611">
    <property type="entry name" value="Leu-rich_rpt"/>
</dbReference>
<dbReference type="EMBL" id="BQNB010015505">
    <property type="protein sequence ID" value="GJT40801.1"/>
    <property type="molecule type" value="Genomic_DNA"/>
</dbReference>
<dbReference type="SUPFAM" id="SSF52058">
    <property type="entry name" value="L domain-like"/>
    <property type="match status" value="1"/>
</dbReference>
<keyword evidence="4" id="KW-1185">Reference proteome</keyword>
<dbReference type="Pfam" id="PF00560">
    <property type="entry name" value="LRR_1"/>
    <property type="match status" value="3"/>
</dbReference>
<evidence type="ECO:0000259" key="1">
    <source>
        <dbReference type="Pfam" id="PF03101"/>
    </source>
</evidence>
<dbReference type="InterPro" id="IPR013934">
    <property type="entry name" value="Utp13_C"/>
</dbReference>
<reference evidence="3" key="2">
    <citation type="submission" date="2022-01" db="EMBL/GenBank/DDBJ databases">
        <authorList>
            <person name="Yamashiro T."/>
            <person name="Shiraishi A."/>
            <person name="Satake H."/>
            <person name="Nakayama K."/>
        </authorList>
    </citation>
    <scope>NUCLEOTIDE SEQUENCE</scope>
</reference>
<dbReference type="PANTHER" id="PTHR47718:SF12">
    <property type="entry name" value="PROTEIN FAR1-RELATED SEQUENCE"/>
    <property type="match status" value="1"/>
</dbReference>
<sequence>MDNVVLDANYTKEIHLQVFTLIPLTEIVEMKGVRELLKGLISYSQRHYTRIDGFKRSTFLMDYILNGMLIIEPVMGAVDDPKNESLVDPIEVVVECLYAYGLTGADLTGKMTVALAATSILFKDDNSYHKKLLKLQYGFEGKECLEKCLEGSLSAHIGNINFLRKLSLINNSFHGTIPHEVGRLSRLSGSIPIEISLLLKLSVLAIEDNKLTGGIPPFLGNITSMKWFSAPGNPLGGSILDTLGLCKILTLFSSSKCNLYGSIPCSIFNLSLLVTLCLHDNHLTGSLPSEIGNQLPNLEELLQYNNFHGRKEADDMRFIDSLKNYTRLVKLELHSCNLTGVLPISIGNLSNQLSSLGLGDNQLFGSLLSSIVSLVGLNTLVLGANRFNGSIPTTIGKLQKLQVLALFSNQFSRPIPDVIGNLSLLIELYLYSNKLEGLIPSSLGNCKELIGLDLPYYVNPRRKPIPRHTTIFIQFIERTEELNALCTPESFVTHSNFDTPSGTVYYIPKVSTNVLLAKGIVYGSVEDCVVAYMKYAVQAWFIVRRSCQKRMLNGDVKQKYLVCNRMGCPKGIHVDTLDLRNSDKQKRNSNLHITGCKARAVFNLDTCTGKFVLHVFDTIHSHELEREEYKHLSKTERHLTYMEQEFIVKAASVNISAIRAHHLLTGIKGSYLLFHGTTIDFKNFFRSVNCYIGDSDAQMLIYKMENRKKHVSDCSFDYLVENAELTAIFWADDVSEYNYREFGDVVSFDATFKKNKYKMVFVPFTAIDNHMKCVTVVADEAMRNAIEAEFCGSKHRLCMWHITQKLPAKDASRSESENSFFSHFINSGSTLMNFMNCFETAMEKQRHVQERMDHKTIDIVPKVKTLLKIEHHVSNVYTRSLFELVQKEIFVGLFYCQIDLKCLVEGSKVCIIKESPYVYEMPNKKKKKPQYVDKGNDKAEENDKVDMFFKKDGLYKKQNMVEETIWLLKSANEEQPSIV</sequence>
<feature type="domain" description="U3 small nucleolar RNA-associated protein 13 C-terminal" evidence="2">
    <location>
        <begin position="18"/>
        <end position="68"/>
    </location>
</feature>
<name>A0ABQ5DR90_9ASTR</name>
<dbReference type="InterPro" id="IPR004330">
    <property type="entry name" value="FAR1_DNA_bnd_dom"/>
</dbReference>